<dbReference type="InterPro" id="IPR008979">
    <property type="entry name" value="Galactose-bd-like_sf"/>
</dbReference>
<dbReference type="PANTHER" id="PTHR31490:SF90">
    <property type="entry name" value="ENDO-1,4-BETA-XYLANASE A"/>
    <property type="match status" value="1"/>
</dbReference>
<dbReference type="PANTHER" id="PTHR31490">
    <property type="entry name" value="GLYCOSYL HYDROLASE"/>
    <property type="match status" value="1"/>
</dbReference>
<dbReference type="SUPFAM" id="SSF51445">
    <property type="entry name" value="(Trans)glycosidases"/>
    <property type="match status" value="1"/>
</dbReference>
<comment type="similarity">
    <text evidence="3 12">Belongs to the glycosyl hydrolase 10 (cellulase F) family.</text>
</comment>
<evidence type="ECO:0000256" key="5">
    <source>
        <dbReference type="ARBA" id="ARBA00022729"/>
    </source>
</evidence>
<keyword evidence="16" id="KW-1185">Reference proteome</keyword>
<sequence length="763" mass="84371">MSGKYKRMIMILFIAVVLVSLCWLAFNKGADTPADTAIYNGDILNTTKDGSNNEPNPGPETSGAPSSQFKTITFEDDTAGGFSGRAGTETLTITGDGNHTEAGSKALKVEGRLDTWHGPSLRVETYVDKGYEYKVTAWVKLISPESSQLQLSTQVGDGNSANYVTLASKTISTSDGWVQFEGSYRYNNVSSEYLTIYIESSSNATASYYIDDISFERTDSGSISIQKALTPIKDAYESNFLIGNAISAEDLEGVRLELLKLHHNVATTGNAMKPDALQPTKGNFTFTAADALVDKILDEGMMMHGHVLVWHQQSPSWMNKTAAGAPLSRDEALANMRDHIKTVIEHFEDKVISWDVVNEAMNDNPTNPTDWKASLRQSPWYEAIGDDYLEQAYLAAREVVDGHPDWNIKLYYNDYNEDNQNKAQAIYNMVKDINDRYAVKHPGKLLIDGIGMQGHYNINTNPDNVKLSLEKFISLGVEVSITELDIQAGNNFVLSEKQANAQGYLYAQLFKIFKEHAANITRVTFWGMDDNTSWRASSNPLLFDKDLQAKPAYDAVINPEAFIADHEPESTEAKQVTAAFAHPTIDGIVDDVWSGTPEIPMNQYQMAWKGATGVAKALWDNENLYVLFQVSDAQLDKTSTNAWEQDSVEIFLDQNNAKTSFYQDDDGQYRINFDNETSFNPTSIANGVISATKVSGTNYTVEVMIPLKYITPMNNTKLGFDVQINDAKAGTRQSVVAWNDLTGTGYLDTSVFGVLTLIGKATD</sequence>
<dbReference type="CDD" id="cd00005">
    <property type="entry name" value="CBM9_like_1"/>
    <property type="match status" value="1"/>
</dbReference>
<dbReference type="Pfam" id="PF02018">
    <property type="entry name" value="CBM_4_9"/>
    <property type="match status" value="1"/>
</dbReference>
<keyword evidence="5" id="KW-0732">Signal</keyword>
<feature type="region of interest" description="Disordered" evidence="13">
    <location>
        <begin position="46"/>
        <end position="68"/>
    </location>
</feature>
<evidence type="ECO:0000256" key="10">
    <source>
        <dbReference type="ARBA" id="ARBA00023326"/>
    </source>
</evidence>
<evidence type="ECO:0000256" key="7">
    <source>
        <dbReference type="ARBA" id="ARBA00022801"/>
    </source>
</evidence>
<keyword evidence="10 12" id="KW-0624">Polysaccharide degradation</keyword>
<dbReference type="InterPro" id="IPR010502">
    <property type="entry name" value="Carb-bd_dom_fam9"/>
</dbReference>
<accession>A0AA95EXL9</accession>
<evidence type="ECO:0000313" key="16">
    <source>
        <dbReference type="Proteomes" id="UP001178662"/>
    </source>
</evidence>
<dbReference type="InterPro" id="IPR017853">
    <property type="entry name" value="GH"/>
</dbReference>
<dbReference type="InterPro" id="IPR003305">
    <property type="entry name" value="CenC_carb-bd"/>
</dbReference>
<feature type="domain" description="GH10" evidence="14">
    <location>
        <begin position="272"/>
        <end position="560"/>
    </location>
</feature>
<dbReference type="EMBL" id="CP119317">
    <property type="protein sequence ID" value="WEK54632.1"/>
    <property type="molecule type" value="Genomic_DNA"/>
</dbReference>
<gene>
    <name evidence="15" type="ORF">P0Y55_00720</name>
</gene>
<keyword evidence="4" id="KW-0858">Xylan degradation</keyword>
<reference evidence="15" key="1">
    <citation type="submission" date="2023-03" db="EMBL/GenBank/DDBJ databases">
        <title>Andean soil-derived lignocellulolytic bacterial consortium as a source of novel taxa and putative plastic-active enzymes.</title>
        <authorList>
            <person name="Diaz-Garcia L."/>
            <person name="Chuvochina M."/>
            <person name="Feuerriegel G."/>
            <person name="Bunk B."/>
            <person name="Sproer C."/>
            <person name="Streit W.R."/>
            <person name="Rodriguez L.M."/>
            <person name="Overmann J."/>
            <person name="Jimenez D.J."/>
        </authorList>
    </citation>
    <scope>NUCLEOTIDE SEQUENCE</scope>
    <source>
        <strain evidence="15">MAG 2441</strain>
    </source>
</reference>
<organism evidence="15 16">
    <name type="scientific">Candidatus Cohnella colombiensis</name>
    <dbReference type="NCBI Taxonomy" id="3121368"/>
    <lineage>
        <taxon>Bacteria</taxon>
        <taxon>Bacillati</taxon>
        <taxon>Bacillota</taxon>
        <taxon>Bacilli</taxon>
        <taxon>Bacillales</taxon>
        <taxon>Paenibacillaceae</taxon>
        <taxon>Cohnella</taxon>
    </lineage>
</organism>
<dbReference type="Gene3D" id="3.20.20.80">
    <property type="entry name" value="Glycosidases"/>
    <property type="match status" value="1"/>
</dbReference>
<keyword evidence="6" id="KW-0677">Repeat</keyword>
<dbReference type="PROSITE" id="PS00591">
    <property type="entry name" value="GH10_1"/>
    <property type="match status" value="1"/>
</dbReference>
<dbReference type="InterPro" id="IPR001000">
    <property type="entry name" value="GH10_dom"/>
</dbReference>
<dbReference type="SUPFAM" id="SSF49344">
    <property type="entry name" value="CBD9-like"/>
    <property type="match status" value="1"/>
</dbReference>
<dbReference type="Gene3D" id="2.60.120.260">
    <property type="entry name" value="Galactose-binding domain-like"/>
    <property type="match status" value="1"/>
</dbReference>
<comment type="pathway">
    <text evidence="2">Glycan degradation; xylan degradation.</text>
</comment>
<evidence type="ECO:0000256" key="1">
    <source>
        <dbReference type="ARBA" id="ARBA00000681"/>
    </source>
</evidence>
<evidence type="ECO:0000256" key="12">
    <source>
        <dbReference type="RuleBase" id="RU361174"/>
    </source>
</evidence>
<feature type="compositionally biased region" description="Polar residues" evidence="13">
    <location>
        <begin position="46"/>
        <end position="55"/>
    </location>
</feature>
<dbReference type="Pfam" id="PF00331">
    <property type="entry name" value="Glyco_hydro_10"/>
    <property type="match status" value="1"/>
</dbReference>
<evidence type="ECO:0000256" key="9">
    <source>
        <dbReference type="ARBA" id="ARBA00023295"/>
    </source>
</evidence>
<dbReference type="EC" id="3.2.1.8" evidence="12"/>
<dbReference type="GO" id="GO:0030246">
    <property type="term" value="F:carbohydrate binding"/>
    <property type="evidence" value="ECO:0007669"/>
    <property type="project" value="InterPro"/>
</dbReference>
<name>A0AA95EXL9_9BACL</name>
<protein>
    <recommendedName>
        <fullName evidence="12">Beta-xylanase</fullName>
        <ecNumber evidence="12">3.2.1.8</ecNumber>
    </recommendedName>
</protein>
<evidence type="ECO:0000256" key="13">
    <source>
        <dbReference type="SAM" id="MobiDB-lite"/>
    </source>
</evidence>
<dbReference type="GO" id="GO:0031176">
    <property type="term" value="F:endo-1,4-beta-xylanase activity"/>
    <property type="evidence" value="ECO:0007669"/>
    <property type="project" value="UniProtKB-EC"/>
</dbReference>
<dbReference type="SUPFAM" id="SSF49785">
    <property type="entry name" value="Galactose-binding domain-like"/>
    <property type="match status" value="1"/>
</dbReference>
<feature type="active site" description="Nucleophile" evidence="11">
    <location>
        <position position="483"/>
    </location>
</feature>
<evidence type="ECO:0000256" key="3">
    <source>
        <dbReference type="ARBA" id="ARBA00007495"/>
    </source>
</evidence>
<evidence type="ECO:0000256" key="2">
    <source>
        <dbReference type="ARBA" id="ARBA00004851"/>
    </source>
</evidence>
<evidence type="ECO:0000256" key="4">
    <source>
        <dbReference type="ARBA" id="ARBA00022651"/>
    </source>
</evidence>
<dbReference type="AlphaFoldDB" id="A0AA95EXL9"/>
<dbReference type="InterPro" id="IPR044846">
    <property type="entry name" value="GH10"/>
</dbReference>
<dbReference type="SMART" id="SM00633">
    <property type="entry name" value="Glyco_10"/>
    <property type="match status" value="1"/>
</dbReference>
<keyword evidence="8 12" id="KW-0119">Carbohydrate metabolism</keyword>
<evidence type="ECO:0000259" key="14">
    <source>
        <dbReference type="SMART" id="SM00633"/>
    </source>
</evidence>
<dbReference type="GO" id="GO:0045493">
    <property type="term" value="P:xylan catabolic process"/>
    <property type="evidence" value="ECO:0007669"/>
    <property type="project" value="UniProtKB-KW"/>
</dbReference>
<comment type="catalytic activity">
    <reaction evidence="1 12">
        <text>Endohydrolysis of (1-&gt;4)-beta-D-xylosidic linkages in xylans.</text>
        <dbReference type="EC" id="3.2.1.8"/>
    </reaction>
</comment>
<proteinExistence type="inferred from homology"/>
<dbReference type="Proteomes" id="UP001178662">
    <property type="component" value="Chromosome"/>
</dbReference>
<evidence type="ECO:0000313" key="15">
    <source>
        <dbReference type="EMBL" id="WEK54632.1"/>
    </source>
</evidence>
<keyword evidence="9 12" id="KW-0326">Glycosidase</keyword>
<keyword evidence="7 12" id="KW-0378">Hydrolase</keyword>
<dbReference type="Pfam" id="PF06452">
    <property type="entry name" value="CBM9_1"/>
    <property type="match status" value="1"/>
</dbReference>
<evidence type="ECO:0000256" key="8">
    <source>
        <dbReference type="ARBA" id="ARBA00023277"/>
    </source>
</evidence>
<evidence type="ECO:0000256" key="6">
    <source>
        <dbReference type="ARBA" id="ARBA00022737"/>
    </source>
</evidence>
<dbReference type="InterPro" id="IPR031158">
    <property type="entry name" value="GH10_AS"/>
</dbReference>
<evidence type="ECO:0000256" key="11">
    <source>
        <dbReference type="PROSITE-ProRule" id="PRU10061"/>
    </source>
</evidence>
<dbReference type="PRINTS" id="PR00134">
    <property type="entry name" value="GLHYDRLASE10"/>
</dbReference>
<dbReference type="Gene3D" id="2.60.40.1190">
    <property type="match status" value="1"/>
</dbReference>